<evidence type="ECO:0000313" key="1">
    <source>
        <dbReference type="EMBL" id="KAK3773813.1"/>
    </source>
</evidence>
<proteinExistence type="predicted"/>
<comment type="caution">
    <text evidence="1">The sequence shown here is derived from an EMBL/GenBank/DDBJ whole genome shotgun (WGS) entry which is preliminary data.</text>
</comment>
<keyword evidence="2" id="KW-1185">Reference proteome</keyword>
<reference evidence="1" key="1">
    <citation type="journal article" date="2023" name="G3 (Bethesda)">
        <title>A reference genome for the long-term kleptoplast-retaining sea slug Elysia crispata morphotype clarki.</title>
        <authorList>
            <person name="Eastman K.E."/>
            <person name="Pendleton A.L."/>
            <person name="Shaikh M.A."/>
            <person name="Suttiyut T."/>
            <person name="Ogas R."/>
            <person name="Tomko P."/>
            <person name="Gavelis G."/>
            <person name="Widhalm J.R."/>
            <person name="Wisecaver J.H."/>
        </authorList>
    </citation>
    <scope>NUCLEOTIDE SEQUENCE</scope>
    <source>
        <strain evidence="1">ECLA1</strain>
    </source>
</reference>
<accession>A0AAE0ZQN8</accession>
<sequence length="274" mass="29640">MKYVVSSSSKSHVTGELDTSAMENCAGSSKSQFHSMQVFQVSLSVCLVAALGCSSVAAQDVTADSVLQALGITPNMNAAQINARVAVLAENLNDALDDVVGVAALIDKGQLQARLGEFNAFFKSAHSGLDGKSRDEILAVVEIVETESHQLLIDLLADIGFNATDPHFADLMAGLLNVSAALHQQYIEQIKSLEADELRKFIRQQIASMELTLDTVSDFLDVVDVDTVPTVIDHLQQKVQSWVDKSAGLSYDQLRARIQPVFQTLKGHFHNSIN</sequence>
<dbReference type="EMBL" id="JAWDGP010003507">
    <property type="protein sequence ID" value="KAK3773813.1"/>
    <property type="molecule type" value="Genomic_DNA"/>
</dbReference>
<organism evidence="1 2">
    <name type="scientific">Elysia crispata</name>
    <name type="common">lettuce slug</name>
    <dbReference type="NCBI Taxonomy" id="231223"/>
    <lineage>
        <taxon>Eukaryota</taxon>
        <taxon>Metazoa</taxon>
        <taxon>Spiralia</taxon>
        <taxon>Lophotrochozoa</taxon>
        <taxon>Mollusca</taxon>
        <taxon>Gastropoda</taxon>
        <taxon>Heterobranchia</taxon>
        <taxon>Euthyneura</taxon>
        <taxon>Panpulmonata</taxon>
        <taxon>Sacoglossa</taxon>
        <taxon>Placobranchoidea</taxon>
        <taxon>Plakobranchidae</taxon>
        <taxon>Elysia</taxon>
    </lineage>
</organism>
<dbReference type="AlphaFoldDB" id="A0AAE0ZQN8"/>
<gene>
    <name evidence="1" type="ORF">RRG08_012783</name>
</gene>
<protein>
    <submittedName>
        <fullName evidence="1">Uncharacterized protein</fullName>
    </submittedName>
</protein>
<dbReference type="Proteomes" id="UP001283361">
    <property type="component" value="Unassembled WGS sequence"/>
</dbReference>
<name>A0AAE0ZQN8_9GAST</name>
<evidence type="ECO:0000313" key="2">
    <source>
        <dbReference type="Proteomes" id="UP001283361"/>
    </source>
</evidence>